<gene>
    <name evidence="1" type="ORF">EHS11_02530</name>
</gene>
<sequence>MLIRIFIILIGSLLLQYCSNKNNMHITDLKTGKSEYYINSDAERCFVIWGGGDKVFLKLLTERFKITFDEIESYGGGLNYRVIVSKDSIRFKTYGSEQVHKYKVKQIS</sequence>
<comment type="caution">
    <text evidence="1">The sequence shown here is derived from an EMBL/GenBank/DDBJ whole genome shotgun (WGS) entry which is preliminary data.</text>
</comment>
<evidence type="ECO:0000313" key="1">
    <source>
        <dbReference type="EMBL" id="TGN14188.1"/>
    </source>
</evidence>
<accession>A0A4R9LTY1</accession>
<keyword evidence="2" id="KW-1185">Reference proteome</keyword>
<dbReference type="Proteomes" id="UP000298264">
    <property type="component" value="Unassembled WGS sequence"/>
</dbReference>
<dbReference type="AlphaFoldDB" id="A0A4R9LTY1"/>
<evidence type="ECO:0000313" key="2">
    <source>
        <dbReference type="Proteomes" id="UP000298264"/>
    </source>
</evidence>
<dbReference type="EMBL" id="RQHV01000012">
    <property type="protein sequence ID" value="TGN14188.1"/>
    <property type="molecule type" value="Genomic_DNA"/>
</dbReference>
<reference evidence="1" key="1">
    <citation type="journal article" date="2019" name="PLoS Negl. Trop. Dis.">
        <title>Revisiting the worldwide diversity of Leptospira species in the environment.</title>
        <authorList>
            <person name="Vincent A.T."/>
            <person name="Schiettekatte O."/>
            <person name="Bourhy P."/>
            <person name="Veyrier F.J."/>
            <person name="Picardeau M."/>
        </authorList>
    </citation>
    <scope>NUCLEOTIDE SEQUENCE [LARGE SCALE GENOMIC DNA]</scope>
    <source>
        <strain evidence="1">201400974</strain>
    </source>
</reference>
<proteinExistence type="predicted"/>
<protein>
    <submittedName>
        <fullName evidence="1">Uncharacterized protein</fullName>
    </submittedName>
</protein>
<feature type="non-terminal residue" evidence="1">
    <location>
        <position position="108"/>
    </location>
</feature>
<organism evidence="1 2">
    <name type="scientific">Leptospira ilyithenensis</name>
    <dbReference type="NCBI Taxonomy" id="2484901"/>
    <lineage>
        <taxon>Bacteria</taxon>
        <taxon>Pseudomonadati</taxon>
        <taxon>Spirochaetota</taxon>
        <taxon>Spirochaetia</taxon>
        <taxon>Leptospirales</taxon>
        <taxon>Leptospiraceae</taxon>
        <taxon>Leptospira</taxon>
    </lineage>
</organism>
<name>A0A4R9LTY1_9LEPT</name>
<dbReference type="RefSeq" id="WP_135762851.1">
    <property type="nucleotide sequence ID" value="NZ_RQHV01000012.1"/>
</dbReference>